<evidence type="ECO:0000256" key="1">
    <source>
        <dbReference type="SAM" id="MobiDB-lite"/>
    </source>
</evidence>
<dbReference type="Proteomes" id="UP001626550">
    <property type="component" value="Unassembled WGS sequence"/>
</dbReference>
<evidence type="ECO:0000313" key="3">
    <source>
        <dbReference type="Proteomes" id="UP001626550"/>
    </source>
</evidence>
<feature type="region of interest" description="Disordered" evidence="1">
    <location>
        <begin position="279"/>
        <end position="314"/>
    </location>
</feature>
<dbReference type="EMBL" id="JBJKFK010000842">
    <property type="protein sequence ID" value="KAL3315035.1"/>
    <property type="molecule type" value="Genomic_DNA"/>
</dbReference>
<accession>A0ABD2Q631</accession>
<keyword evidence="3" id="KW-1185">Reference proteome</keyword>
<feature type="region of interest" description="Disordered" evidence="1">
    <location>
        <begin position="165"/>
        <end position="250"/>
    </location>
</feature>
<comment type="caution">
    <text evidence="2">The sequence shown here is derived from an EMBL/GenBank/DDBJ whole genome shotgun (WGS) entry which is preliminary data.</text>
</comment>
<name>A0ABD2Q631_9PLAT</name>
<proteinExistence type="predicted"/>
<protein>
    <submittedName>
        <fullName evidence="2">Uncharacterized protein</fullName>
    </submittedName>
</protein>
<feature type="compositionally biased region" description="Basic residues" evidence="1">
    <location>
        <begin position="293"/>
        <end position="305"/>
    </location>
</feature>
<feature type="compositionally biased region" description="Basic and acidic residues" evidence="1">
    <location>
        <begin position="170"/>
        <end position="229"/>
    </location>
</feature>
<sequence>MAVEEKEKRVPKSLAERLAMQLKNAGLEEADDKATGRKEAAAKMATMLSNVGNREHAELRKKLEQGKETERQMMDQYLKSIGAVRNEGGEITLSTAPYARAVVQPISEMQVQEYFNNSMISSAVNIRSEDLTTDTDLLSEQLGLKNDVTSETIGVEQNRLIDQYRQQQDQMKEEQRRMKEKVESRKQAAKEEKQENESKAINEALKISKEQETRFDEQRSRQEDQVKRMVKERKQKKKKLQSEQNDEFLVAETKTDESGFVENVTIVDETLTERLDPLGASCSDFHSEENGVSKKKKRKNKKIKKHELEISDLD</sequence>
<gene>
    <name evidence="2" type="ORF">Ciccas_006335</name>
</gene>
<feature type="compositionally biased region" description="Basic residues" evidence="1">
    <location>
        <begin position="230"/>
        <end position="239"/>
    </location>
</feature>
<organism evidence="2 3">
    <name type="scientific">Cichlidogyrus casuarinus</name>
    <dbReference type="NCBI Taxonomy" id="1844966"/>
    <lineage>
        <taxon>Eukaryota</taxon>
        <taxon>Metazoa</taxon>
        <taxon>Spiralia</taxon>
        <taxon>Lophotrochozoa</taxon>
        <taxon>Platyhelminthes</taxon>
        <taxon>Monogenea</taxon>
        <taxon>Monopisthocotylea</taxon>
        <taxon>Dactylogyridea</taxon>
        <taxon>Ancyrocephalidae</taxon>
        <taxon>Cichlidogyrus</taxon>
    </lineage>
</organism>
<reference evidence="2 3" key="1">
    <citation type="submission" date="2024-11" db="EMBL/GenBank/DDBJ databases">
        <title>Adaptive evolution of stress response genes in parasites aligns with host niche diversity.</title>
        <authorList>
            <person name="Hahn C."/>
            <person name="Resl P."/>
        </authorList>
    </citation>
    <scope>NUCLEOTIDE SEQUENCE [LARGE SCALE GENOMIC DNA]</scope>
    <source>
        <strain evidence="2">EGGRZ-B1_66</strain>
        <tissue evidence="2">Body</tissue>
    </source>
</reference>
<evidence type="ECO:0000313" key="2">
    <source>
        <dbReference type="EMBL" id="KAL3315035.1"/>
    </source>
</evidence>
<dbReference type="AlphaFoldDB" id="A0ABD2Q631"/>